<dbReference type="Proteomes" id="UP000825002">
    <property type="component" value="Unassembled WGS sequence"/>
</dbReference>
<keyword evidence="2" id="KW-0812">Transmembrane</keyword>
<dbReference type="InterPro" id="IPR002656">
    <property type="entry name" value="Acyl_transf_3_dom"/>
</dbReference>
<dbReference type="PANTHER" id="PTHR11161">
    <property type="entry name" value="O-ACYLTRANSFERASE"/>
    <property type="match status" value="1"/>
</dbReference>
<sequence length="973" mass="109399">MHLIYAATTTATPPIESSSVKADTQLRRQLSTTTRATTMKLQMTSAVNNSSPVSMESNDNMNQQRTKHKSQISLSSSSSSSWHNRRLNNSNNCRNHSVSIEDKLIITPSTTAVIPIKSMRYLNAVTRKKSTPRYCNLALLFIVSVIAILNISEIARAASVVDTHLPPLSPAWHEQQQQLLARQGLAGNNNVTPHNYLLSVWLNSISSGKNQIDSDLAERLHEGRTHDHSTDRIDLDQATRAWRLMRSNIHEYATQQVHQMRPIIGQLMVAANVSSECRQSIEHVLGALTSMKLWAFKLWNSWGDFPSTGLIEGSFTSMGSYYGCVDLTDDSNPPQSGVQLRHTIGQAQYCRISYQPLVPQRPRYHNILSHIPGLANFTSNDEILYQLAMKAQYFYYAKLRTAICMPSKCSLEDITSMATLVGANAMLQNTEVKCLKRESVTINSHQYVAIVVLGTLAAFALLGTLLHITGIEQWGQQWAWTPAPVVRFLGAMMHFSVVRNIRRLFDTSNSSQDITCVHGLRFWTITWIIFGHTMQYTEWAGFARAFLVEQNLVAFALQPFLNATFSVDTFFLISGALTTYVTWSMTKGDPRRFNKFAFILSRYLRLTPQVMLITLAFFILPLLGDGPHWKGLIDQASENCQRNWWVNALYLQAFVKSDQICNLVTWWLSIEMFYHVISVIAIVVLLKSKAKGMLVTLAMGTGFTLVSFYLHYINNYPPNMLPTLPQRYEIWDSIVRNGWLAFTVIYLTILFGTYQWNNASPYTRLGAAVYYNTSQVMWALATAWAILACVIGRGGFVNRFLSSPIWIPLGRATYMTYLAHMMVVMSFPATMNQLIEPSYHMFLYIFVSNLVLSYLLGITLTVVYESPLLHLQKLALTALLLRTEPKSSDEKDATKTAALIAASPVASQSLVVCDPQQQSLLSSAPAQQSPLLNNDVVIVNSQLKANLALNMGLERDVQRFKGARGTTRDEPIQ</sequence>
<evidence type="ECO:0000256" key="1">
    <source>
        <dbReference type="SAM" id="MobiDB-lite"/>
    </source>
</evidence>
<dbReference type="Pfam" id="PF20146">
    <property type="entry name" value="NRF"/>
    <property type="match status" value="1"/>
</dbReference>
<feature type="non-terminal residue" evidence="4">
    <location>
        <position position="973"/>
    </location>
</feature>
<gene>
    <name evidence="4" type="primary">nrf-6</name>
    <name evidence="4" type="ORF">GZH46_00695</name>
</gene>
<reference evidence="4 5" key="1">
    <citation type="submission" date="2020-10" db="EMBL/GenBank/DDBJ databases">
        <authorList>
            <person name="Klimov P.B."/>
            <person name="Dyachkov S.M."/>
            <person name="Chetverikov P.E."/>
        </authorList>
    </citation>
    <scope>NUCLEOTIDE SEQUENCE [LARGE SCALE GENOMIC DNA]</scope>
    <source>
        <strain evidence="4">BMOC 18-1129-001#AD2665</strain>
        <tissue evidence="4">Entire mites</tissue>
    </source>
</reference>
<feature type="transmembrane region" description="Helical" evidence="2">
    <location>
        <begin position="664"/>
        <end position="686"/>
    </location>
</feature>
<feature type="transmembrane region" description="Helical" evidence="2">
    <location>
        <begin position="842"/>
        <end position="864"/>
    </location>
</feature>
<organism evidence="4 5">
    <name type="scientific">Fragariocoptes setiger</name>
    <dbReference type="NCBI Taxonomy" id="1670756"/>
    <lineage>
        <taxon>Eukaryota</taxon>
        <taxon>Metazoa</taxon>
        <taxon>Ecdysozoa</taxon>
        <taxon>Arthropoda</taxon>
        <taxon>Chelicerata</taxon>
        <taxon>Arachnida</taxon>
        <taxon>Acari</taxon>
        <taxon>Acariformes</taxon>
        <taxon>Trombidiformes</taxon>
        <taxon>Prostigmata</taxon>
        <taxon>Eupodina</taxon>
        <taxon>Eriophyoidea</taxon>
        <taxon>Phytoptidae</taxon>
        <taxon>Fragariocoptes</taxon>
    </lineage>
</organism>
<feature type="transmembrane region" description="Helical" evidence="2">
    <location>
        <begin position="603"/>
        <end position="623"/>
    </location>
</feature>
<feature type="transmembrane region" description="Helical" evidence="2">
    <location>
        <begin position="734"/>
        <end position="756"/>
    </location>
</feature>
<dbReference type="EMBL" id="JAIFTH010000082">
    <property type="protein sequence ID" value="KAG9510743.1"/>
    <property type="molecule type" value="Genomic_DNA"/>
</dbReference>
<accession>A0ABQ7SBG1</accession>
<feature type="domain" description="Nose resistant-to-fluoxetine protein N-terminal" evidence="3">
    <location>
        <begin position="274"/>
        <end position="436"/>
    </location>
</feature>
<feature type="compositionally biased region" description="Low complexity" evidence="1">
    <location>
        <begin position="73"/>
        <end position="94"/>
    </location>
</feature>
<feature type="transmembrane region" description="Helical" evidence="2">
    <location>
        <begin position="560"/>
        <end position="583"/>
    </location>
</feature>
<feature type="transmembrane region" description="Helical" evidence="2">
    <location>
        <begin position="693"/>
        <end position="714"/>
    </location>
</feature>
<keyword evidence="2" id="KW-0472">Membrane</keyword>
<evidence type="ECO:0000259" key="3">
    <source>
        <dbReference type="SMART" id="SM00703"/>
    </source>
</evidence>
<feature type="transmembrane region" description="Helical" evidence="2">
    <location>
        <begin position="478"/>
        <end position="497"/>
    </location>
</feature>
<name>A0ABQ7SBG1_9ACAR</name>
<protein>
    <submittedName>
        <fullName evidence="4">Nose resistant to fluoxetine protein 6</fullName>
    </submittedName>
</protein>
<feature type="compositionally biased region" description="Polar residues" evidence="1">
    <location>
        <begin position="44"/>
        <end position="64"/>
    </location>
</feature>
<dbReference type="InterPro" id="IPR006621">
    <property type="entry name" value="Nose-resist-to-fluoxetine_N"/>
</dbReference>
<feature type="transmembrane region" description="Helical" evidence="2">
    <location>
        <begin position="776"/>
        <end position="797"/>
    </location>
</feature>
<evidence type="ECO:0000256" key="2">
    <source>
        <dbReference type="SAM" id="Phobius"/>
    </source>
</evidence>
<dbReference type="PANTHER" id="PTHR11161:SF0">
    <property type="entry name" value="O-ACYLTRANSFERASE LIKE PROTEIN"/>
    <property type="match status" value="1"/>
</dbReference>
<keyword evidence="2" id="KW-1133">Transmembrane helix</keyword>
<dbReference type="InterPro" id="IPR052728">
    <property type="entry name" value="O2_lipid_transport_reg"/>
</dbReference>
<evidence type="ECO:0000313" key="5">
    <source>
        <dbReference type="Proteomes" id="UP000825002"/>
    </source>
</evidence>
<comment type="caution">
    <text evidence="4">The sequence shown here is derived from an EMBL/GenBank/DDBJ whole genome shotgun (WGS) entry which is preliminary data.</text>
</comment>
<feature type="transmembrane region" description="Helical" evidence="2">
    <location>
        <begin position="817"/>
        <end position="835"/>
    </location>
</feature>
<evidence type="ECO:0000313" key="4">
    <source>
        <dbReference type="EMBL" id="KAG9510743.1"/>
    </source>
</evidence>
<feature type="transmembrane region" description="Helical" evidence="2">
    <location>
        <begin position="447"/>
        <end position="466"/>
    </location>
</feature>
<dbReference type="SMART" id="SM00703">
    <property type="entry name" value="NRF"/>
    <property type="match status" value="1"/>
</dbReference>
<proteinExistence type="predicted"/>
<feature type="region of interest" description="Disordered" evidence="1">
    <location>
        <begin position="44"/>
        <end position="94"/>
    </location>
</feature>
<dbReference type="Pfam" id="PF01757">
    <property type="entry name" value="Acyl_transf_3"/>
    <property type="match status" value="1"/>
</dbReference>
<keyword evidence="5" id="KW-1185">Reference proteome</keyword>